<evidence type="ECO:0000256" key="1">
    <source>
        <dbReference type="ARBA" id="ARBA00007657"/>
    </source>
</evidence>
<comment type="caution">
    <text evidence="6">The sequence shown here is derived from an EMBL/GenBank/DDBJ whole genome shotgun (WGS) entry which is preliminary data.</text>
</comment>
<organism evidence="6 7">
    <name type="scientific">Besnoitia besnoiti</name>
    <name type="common">Apicomplexan protozoan</name>
    <dbReference type="NCBI Taxonomy" id="94643"/>
    <lineage>
        <taxon>Eukaryota</taxon>
        <taxon>Sar</taxon>
        <taxon>Alveolata</taxon>
        <taxon>Apicomplexa</taxon>
        <taxon>Conoidasida</taxon>
        <taxon>Coccidia</taxon>
        <taxon>Eucoccidiorida</taxon>
        <taxon>Eimeriorina</taxon>
        <taxon>Sarcocystidae</taxon>
        <taxon>Besnoitia</taxon>
    </lineage>
</organism>
<evidence type="ECO:0000256" key="2">
    <source>
        <dbReference type="ARBA" id="ARBA00022737"/>
    </source>
</evidence>
<proteinExistence type="inferred from homology"/>
<dbReference type="InterPro" id="IPR011989">
    <property type="entry name" value="ARM-like"/>
</dbReference>
<dbReference type="InterPro" id="IPR039852">
    <property type="entry name" value="CAND1/CAND2"/>
</dbReference>
<feature type="compositionally biased region" description="Low complexity" evidence="4">
    <location>
        <begin position="585"/>
        <end position="601"/>
    </location>
</feature>
<feature type="region of interest" description="Disordered" evidence="4">
    <location>
        <begin position="1278"/>
        <end position="1304"/>
    </location>
</feature>
<keyword evidence="7" id="KW-1185">Reference proteome</keyword>
<feature type="region of interest" description="Disordered" evidence="4">
    <location>
        <begin position="585"/>
        <end position="604"/>
    </location>
</feature>
<gene>
    <name evidence="6" type="ORF">BESB_035110</name>
</gene>
<feature type="compositionally biased region" description="Basic and acidic residues" evidence="4">
    <location>
        <begin position="476"/>
        <end position="485"/>
    </location>
</feature>
<evidence type="ECO:0000259" key="5">
    <source>
        <dbReference type="Pfam" id="PF08623"/>
    </source>
</evidence>
<feature type="region of interest" description="Disordered" evidence="4">
    <location>
        <begin position="702"/>
        <end position="730"/>
    </location>
</feature>
<dbReference type="GO" id="GO:0010265">
    <property type="term" value="P:SCF complex assembly"/>
    <property type="evidence" value="ECO:0007669"/>
    <property type="project" value="InterPro"/>
</dbReference>
<protein>
    <submittedName>
        <fullName evidence="6">HEAT repeat-containing protein</fullName>
    </submittedName>
</protein>
<feature type="compositionally biased region" description="Low complexity" evidence="4">
    <location>
        <begin position="461"/>
        <end position="475"/>
    </location>
</feature>
<accession>A0A2A9MML9</accession>
<keyword evidence="2" id="KW-0677">Repeat</keyword>
<dbReference type="VEuPathDB" id="ToxoDB:BESB_035110"/>
<dbReference type="KEGG" id="bbes:BESB_035110"/>
<dbReference type="GeneID" id="40308492"/>
<feature type="region of interest" description="Disordered" evidence="4">
    <location>
        <begin position="460"/>
        <end position="488"/>
    </location>
</feature>
<dbReference type="InterPro" id="IPR016024">
    <property type="entry name" value="ARM-type_fold"/>
</dbReference>
<evidence type="ECO:0000256" key="4">
    <source>
        <dbReference type="SAM" id="MobiDB-lite"/>
    </source>
</evidence>
<feature type="domain" description="TATA-binding protein interacting (TIP20)" evidence="5">
    <location>
        <begin position="1445"/>
        <end position="1579"/>
    </location>
</feature>
<dbReference type="SUPFAM" id="SSF48371">
    <property type="entry name" value="ARM repeat"/>
    <property type="match status" value="2"/>
</dbReference>
<dbReference type="RefSeq" id="XP_029221062.1">
    <property type="nucleotide sequence ID" value="XM_029362097.1"/>
</dbReference>
<dbReference type="STRING" id="94643.A0A2A9MML9"/>
<dbReference type="OrthoDB" id="332255at2759"/>
<dbReference type="Pfam" id="PF08623">
    <property type="entry name" value="TIP120"/>
    <property type="match status" value="1"/>
</dbReference>
<evidence type="ECO:0000313" key="7">
    <source>
        <dbReference type="Proteomes" id="UP000224006"/>
    </source>
</evidence>
<dbReference type="Proteomes" id="UP000224006">
    <property type="component" value="Chromosome II"/>
</dbReference>
<comment type="similarity">
    <text evidence="1">Belongs to the CAND family.</text>
</comment>
<dbReference type="Gene3D" id="1.25.10.10">
    <property type="entry name" value="Leucine-rich Repeat Variant"/>
    <property type="match status" value="2"/>
</dbReference>
<dbReference type="EMBL" id="NWUJ01000002">
    <property type="protein sequence ID" value="PFH37053.1"/>
    <property type="molecule type" value="Genomic_DNA"/>
</dbReference>
<dbReference type="InterPro" id="IPR013932">
    <property type="entry name" value="TATA-bd_TIP120"/>
</dbReference>
<evidence type="ECO:0000256" key="3">
    <source>
        <dbReference type="ARBA" id="ARBA00022786"/>
    </source>
</evidence>
<name>A0A2A9MML9_BESBE</name>
<feature type="compositionally biased region" description="Basic and acidic residues" evidence="4">
    <location>
        <begin position="1280"/>
        <end position="1296"/>
    </location>
</feature>
<evidence type="ECO:0000313" key="6">
    <source>
        <dbReference type="EMBL" id="PFH37053.1"/>
    </source>
</evidence>
<sequence length="1746" mass="188301">MERQRSGQGLRELLADMTDCDKDRRYMAACDLTALVVGAQVEVEYTVQDHVVRALLRQLEDSSIDVQGNAAKCLSMFTARLSDEHLESVLLQLIRAALDRHSAVRDIYAACLKCVIGELPDTSSVTFAASVLPELKRALATAARQPRGSEEEALEIFTETLRRFRSRAEMWRRAGEDFLGPVLDILKSSTLPLAVQKKALTSLGPLAVVLPSTSRHSLFRFLLAEVSSPSAAAAFSSFLFAQALAHVVRHLEAAALAPYVDKLAVFFFSLISKQLDEAAAGDDAEVRRPIGSPQSAAGAAFCSPEARHEVVELSLASLEAFFLRCPDAMATHADALDPLLQRLLAYFPNVYAHSEADRDGRENFEDEETLGFEKDFDFNDEEQDDDSSWRVRKGALKVLRAQAQAFPEREAIFYEKFLPALLQSTRDQDETLQYEALETLDEVLRASLRCQCHDIVALPTSPSSSASPFSASPAPAEDRGGREAQSRSLKRIRLTAKPLERALPSILAALQRVLATSRCVRLRLACLGALQNALFAVPEDVMLALPEWRKLVLASLRDVSNGSVRLAALQVVSAFLLAHPGLRASSPASATPHSSPARRGSAGAGRGGRFLASLFPSFFASFSCSSLGDGGERGRLILREEGGREIVAARRKEGATALLAHLVDPRLVAQACPHALEREDHGDGDDALKALHAGFACSPPVASGRECPRKPSHGTLHGLAHPHSHRPGNGKVRVEEAALSEREEPDDADWEMEEEEARDKLAWRKKEEFFLDLLPAVLLLTQDPQYQIAGQALLVTGHAIAFLRLARETGGDEASTSSGPVSLPSFVGQALEVLRNVLSVANIDQDVKRASLICFGFVVAAGGEFPQAQPFLTQCWPPFIDRIKNEVTRQTGLEALEVVLLSHASLDLVPHVEALVGSLVAFLSLQQEARATRQACLEILSALVVRYGKQFSNDALATMIRALAQQLTPADVTFSEACLLLLLLALRNQPEASARLARDVIFPHLFLLLRSPLLDGPVLNAAFQCLFVCHAQFPQVFDREQIFQELGDVEAVLGVAAEAEKLAQTTSRLAARADLSCAFAAPSFVSSKPSAVAPVLSASSAVPAALLGSLGTLARSRAVVVAAAGDPDFSQKKLEQEVKILSEAGRHAQPLMGPDLARFLLALLTAGEIGRLARLARVPAAVAEEAYNAVAALVESSSDSLSQRIAARALGALVSGDLACFLLALVSLIERAHRVDEPAETLVGPDGPAAAAGRRCKQYVVLSALRDALAPPEPFLRVLTEGRDSGDPEKRSREGDGEVVMSEAEHEERDACHAGLLADLMRPHIQTVLPLLTQLSACTEECDRCVVSECFGALLRLDPPAVMPTLLLLLQSSNADSRRTALGCMRHLAASRALLDEKQREAIKAPFLACQAHPDSAVRRDFMAALQALAGLPDGEWTYRWFSRDELQQIFEALAAEIDVKPELIRQVDLGPFRHTVDEGLPLRKAAYALLRALLRSSTSPAAAAAPVALEEAVPRERLIEFAVKGLSDENEDTTVLAAAIVSQLAAPVTTAAKTSKRRVTSRQAALIVSLADAAAGPLEHLVSRAAASLQRHRAALVGASAEGIATAAETAERQMNLLRVWIRCMHHLDVAFQASRGREARAAGAGKGKEVCAEAQAKAAAAKAFPAMKKVHDESGGVSYYIVDDVSQRPAPKKEEGRADATAARPGALWEEALARELQNPILLQVWQHVRKGEEGDSLGGAGRR</sequence>
<dbReference type="PANTHER" id="PTHR12696">
    <property type="entry name" value="TIP120"/>
    <property type="match status" value="1"/>
</dbReference>
<keyword evidence="3" id="KW-0833">Ubl conjugation pathway</keyword>
<reference evidence="6 7" key="1">
    <citation type="submission" date="2017-09" db="EMBL/GenBank/DDBJ databases">
        <title>Genome sequencing of Besnoitia besnoiti strain Bb-Ger1.</title>
        <authorList>
            <person name="Schares G."/>
            <person name="Venepally P."/>
            <person name="Lorenzi H.A."/>
        </authorList>
    </citation>
    <scope>NUCLEOTIDE SEQUENCE [LARGE SCALE GENOMIC DNA]</scope>
    <source>
        <strain evidence="6 7">Bb-Ger1</strain>
    </source>
</reference>